<gene>
    <name evidence="4" type="ORF">AAFF_G00032260</name>
</gene>
<dbReference type="Pfam" id="PF10211">
    <property type="entry name" value="Ax_dynein_light"/>
    <property type="match status" value="1"/>
</dbReference>
<evidence type="ECO:0000256" key="1">
    <source>
        <dbReference type="ARBA" id="ARBA00023054"/>
    </source>
</evidence>
<dbReference type="PANTHER" id="PTHR23052">
    <property type="entry name" value="AXONEMAL DYNEIN LIGHT CHAIN DOMAIN-CONTAINING PROTEIN 1"/>
    <property type="match status" value="1"/>
</dbReference>
<dbReference type="AlphaFoldDB" id="A0AAD7S3Y3"/>
<feature type="region of interest" description="Disordered" evidence="3">
    <location>
        <begin position="1"/>
        <end position="30"/>
    </location>
</feature>
<accession>A0AAD7S3Y3</accession>
<dbReference type="GO" id="GO:0005737">
    <property type="term" value="C:cytoplasm"/>
    <property type="evidence" value="ECO:0007669"/>
    <property type="project" value="UniProtKB-ARBA"/>
</dbReference>
<dbReference type="InterPro" id="IPR052845">
    <property type="entry name" value="Axonemal_dynein_LC_domain"/>
</dbReference>
<evidence type="ECO:0000313" key="4">
    <source>
        <dbReference type="EMBL" id="KAJ8395492.1"/>
    </source>
</evidence>
<reference evidence="4" key="1">
    <citation type="journal article" date="2023" name="Science">
        <title>Genome structures resolve the early diversification of teleost fishes.</title>
        <authorList>
            <person name="Parey E."/>
            <person name="Louis A."/>
            <person name="Montfort J."/>
            <person name="Bouchez O."/>
            <person name="Roques C."/>
            <person name="Iampietro C."/>
            <person name="Lluch J."/>
            <person name="Castinel A."/>
            <person name="Donnadieu C."/>
            <person name="Desvignes T."/>
            <person name="Floi Bucao C."/>
            <person name="Jouanno E."/>
            <person name="Wen M."/>
            <person name="Mejri S."/>
            <person name="Dirks R."/>
            <person name="Jansen H."/>
            <person name="Henkel C."/>
            <person name="Chen W.J."/>
            <person name="Zahm M."/>
            <person name="Cabau C."/>
            <person name="Klopp C."/>
            <person name="Thompson A.W."/>
            <person name="Robinson-Rechavi M."/>
            <person name="Braasch I."/>
            <person name="Lecointre G."/>
            <person name="Bobe J."/>
            <person name="Postlethwait J.H."/>
            <person name="Berthelot C."/>
            <person name="Roest Crollius H."/>
            <person name="Guiguen Y."/>
        </authorList>
    </citation>
    <scope>NUCLEOTIDE SEQUENCE</scope>
    <source>
        <strain evidence="4">NC1722</strain>
    </source>
</reference>
<evidence type="ECO:0000313" key="5">
    <source>
        <dbReference type="Proteomes" id="UP001221898"/>
    </source>
</evidence>
<feature type="region of interest" description="Disordered" evidence="3">
    <location>
        <begin position="396"/>
        <end position="429"/>
    </location>
</feature>
<dbReference type="Proteomes" id="UP001221898">
    <property type="component" value="Unassembled WGS sequence"/>
</dbReference>
<dbReference type="InterPro" id="IPR019347">
    <property type="entry name" value="Axonemal_dynein_light_chain"/>
</dbReference>
<evidence type="ECO:0000256" key="3">
    <source>
        <dbReference type="SAM" id="MobiDB-lite"/>
    </source>
</evidence>
<protein>
    <recommendedName>
        <fullName evidence="6">Axonemal dynein light chain domain-containing protein 1</fullName>
    </recommendedName>
</protein>
<feature type="compositionally biased region" description="Basic and acidic residues" evidence="3">
    <location>
        <begin position="15"/>
        <end position="30"/>
    </location>
</feature>
<evidence type="ECO:0008006" key="6">
    <source>
        <dbReference type="Google" id="ProtNLM"/>
    </source>
</evidence>
<feature type="coiled-coil region" evidence="2">
    <location>
        <begin position="320"/>
        <end position="361"/>
    </location>
</feature>
<evidence type="ECO:0000256" key="2">
    <source>
        <dbReference type="SAM" id="Coils"/>
    </source>
</evidence>
<sequence>MSIKQHPSSPGFPKQEGRRGKSTGEHVRASAELPELRERFVAVEQPKVKQTLHNDLIPDELLATLISTVCPLERALEAPKITKTPKGFKVYGMRSTDAVWQYPLGRKKYKYLLDQPTSLTGAGRDISFLCDAVASQGTRTPLTPMAERGSTQDIHKDLGLKESLIPAEFHIVKNRGVMGLKCYEDKYTVLLEDEEQRLRVFPSMKPSSRLEALQLMKVMDEMLDKAGVNEEQSELRELSQMEGLLELVRREQDIYNTIFHELIRQVSVHCAERGQLLAKLRHRYAALLQRIPQQMRGLHTETLAQRALDRRLSEEIICLKSSITQHNKQVQLELSELKERFERVSSQAERAQQELTRALGESQRNSDLVAEYRGLYEMQRRRLEGQVDRLTGREGPLEQSHLQPGPQGGLGLTPHAHHSPEGFTGPWIR</sequence>
<organism evidence="4 5">
    <name type="scientific">Aldrovandia affinis</name>
    <dbReference type="NCBI Taxonomy" id="143900"/>
    <lineage>
        <taxon>Eukaryota</taxon>
        <taxon>Metazoa</taxon>
        <taxon>Chordata</taxon>
        <taxon>Craniata</taxon>
        <taxon>Vertebrata</taxon>
        <taxon>Euteleostomi</taxon>
        <taxon>Actinopterygii</taxon>
        <taxon>Neopterygii</taxon>
        <taxon>Teleostei</taxon>
        <taxon>Notacanthiformes</taxon>
        <taxon>Halosauridae</taxon>
        <taxon>Aldrovandia</taxon>
    </lineage>
</organism>
<dbReference type="PANTHER" id="PTHR23052:SF1">
    <property type="entry name" value="AXONEMAL DYNEIN LIGHT CHAIN DOMAIN-CONTAINING PROTEIN 1"/>
    <property type="match status" value="1"/>
</dbReference>
<name>A0AAD7S3Y3_9TELE</name>
<dbReference type="EMBL" id="JAINUG010000116">
    <property type="protein sequence ID" value="KAJ8395492.1"/>
    <property type="molecule type" value="Genomic_DNA"/>
</dbReference>
<keyword evidence="5" id="KW-1185">Reference proteome</keyword>
<comment type="caution">
    <text evidence="4">The sequence shown here is derived from an EMBL/GenBank/DDBJ whole genome shotgun (WGS) entry which is preliminary data.</text>
</comment>
<keyword evidence="1 2" id="KW-0175">Coiled coil</keyword>
<proteinExistence type="predicted"/>